<proteinExistence type="predicted"/>
<feature type="non-terminal residue" evidence="2">
    <location>
        <position position="1"/>
    </location>
</feature>
<feature type="region of interest" description="Disordered" evidence="1">
    <location>
        <begin position="1"/>
        <end position="40"/>
    </location>
</feature>
<accession>A0A6J4ME15</accession>
<feature type="compositionally biased region" description="Basic and acidic residues" evidence="1">
    <location>
        <begin position="7"/>
        <end position="20"/>
    </location>
</feature>
<gene>
    <name evidence="2" type="ORF">AVDCRST_MAG72-1764</name>
</gene>
<feature type="non-terminal residue" evidence="2">
    <location>
        <position position="40"/>
    </location>
</feature>
<protein>
    <submittedName>
        <fullName evidence="2">Uncharacterized protein</fullName>
    </submittedName>
</protein>
<dbReference type="AlphaFoldDB" id="A0A6J4ME15"/>
<evidence type="ECO:0000313" key="2">
    <source>
        <dbReference type="EMBL" id="CAA9355444.1"/>
    </source>
</evidence>
<evidence type="ECO:0000256" key="1">
    <source>
        <dbReference type="SAM" id="MobiDB-lite"/>
    </source>
</evidence>
<organism evidence="2">
    <name type="scientific">uncultured Nocardioidaceae bacterium</name>
    <dbReference type="NCBI Taxonomy" id="253824"/>
    <lineage>
        <taxon>Bacteria</taxon>
        <taxon>Bacillati</taxon>
        <taxon>Actinomycetota</taxon>
        <taxon>Actinomycetes</taxon>
        <taxon>Propionibacteriales</taxon>
        <taxon>Nocardioidaceae</taxon>
        <taxon>environmental samples</taxon>
    </lineage>
</organism>
<sequence length="40" mass="4426">EQAGREAQCESRYAARDRAAKHAAGYQAPPPLRAERSRSL</sequence>
<reference evidence="2" key="1">
    <citation type="submission" date="2020-02" db="EMBL/GenBank/DDBJ databases">
        <authorList>
            <person name="Meier V. D."/>
        </authorList>
    </citation>
    <scope>NUCLEOTIDE SEQUENCE</scope>
    <source>
        <strain evidence="2">AVDCRST_MAG72</strain>
    </source>
</reference>
<dbReference type="EMBL" id="CADCUJ010000078">
    <property type="protein sequence ID" value="CAA9355444.1"/>
    <property type="molecule type" value="Genomic_DNA"/>
</dbReference>
<name>A0A6J4ME15_9ACTN</name>